<dbReference type="PANTHER" id="PTHR37305">
    <property type="entry name" value="INTEGRAL MEMBRANE PROTEIN-RELATED"/>
    <property type="match status" value="1"/>
</dbReference>
<feature type="transmembrane region" description="Helical" evidence="1">
    <location>
        <begin position="46"/>
        <end position="69"/>
    </location>
</feature>
<feature type="transmembrane region" description="Helical" evidence="1">
    <location>
        <begin position="176"/>
        <end position="196"/>
    </location>
</feature>
<keyword evidence="1" id="KW-0472">Membrane</keyword>
<dbReference type="AlphaFoldDB" id="A0A8J8BCY3"/>
<keyword evidence="1" id="KW-0812">Transmembrane</keyword>
<organism evidence="2 3">
    <name type="scientific">Actinocrinis puniceicyclus</name>
    <dbReference type="NCBI Taxonomy" id="977794"/>
    <lineage>
        <taxon>Bacteria</taxon>
        <taxon>Bacillati</taxon>
        <taxon>Actinomycetota</taxon>
        <taxon>Actinomycetes</taxon>
        <taxon>Catenulisporales</taxon>
        <taxon>Actinospicaceae</taxon>
        <taxon>Actinocrinis</taxon>
    </lineage>
</organism>
<dbReference type="Pfam" id="PF12730">
    <property type="entry name" value="ABC2_membrane_4"/>
    <property type="match status" value="1"/>
</dbReference>
<dbReference type="EMBL" id="JAGSXH010000008">
    <property type="protein sequence ID" value="MBS2962229.1"/>
    <property type="molecule type" value="Genomic_DNA"/>
</dbReference>
<reference evidence="2" key="1">
    <citation type="submission" date="2021-04" db="EMBL/GenBank/DDBJ databases">
        <title>Genome based classification of Actinospica acidithermotolerans sp. nov., an actinobacterium isolated from an Indonesian hot spring.</title>
        <authorList>
            <person name="Kusuma A.B."/>
            <person name="Putra K.E."/>
            <person name="Nafisah S."/>
            <person name="Loh J."/>
            <person name="Nouioui I."/>
            <person name="Goodfellow M."/>
        </authorList>
    </citation>
    <scope>NUCLEOTIDE SEQUENCE</scope>
    <source>
        <strain evidence="2">DSM 45618</strain>
    </source>
</reference>
<accession>A0A8J8BCY3</accession>
<keyword evidence="3" id="KW-1185">Reference proteome</keyword>
<evidence type="ECO:0000313" key="3">
    <source>
        <dbReference type="Proteomes" id="UP000677913"/>
    </source>
</evidence>
<name>A0A8J8BCY3_9ACTN</name>
<dbReference type="Proteomes" id="UP000677913">
    <property type="component" value="Unassembled WGS sequence"/>
</dbReference>
<gene>
    <name evidence="2" type="ORF">KGA66_04175</name>
</gene>
<feature type="transmembrane region" description="Helical" evidence="1">
    <location>
        <begin position="102"/>
        <end position="128"/>
    </location>
</feature>
<sequence>MFGRARNRALLGALAAIPVALGLAVRLTTRHHDGGGFIGQVSNNGLFLVFSALTITLPIFLPLAIGVVAGDALSGEAGQGTLRYLLVAPVGRNRLLAVKGGALAVFCLVASFTVALSAFVVGLVLFPIGQVTLLSGESISFGAALVKAVLITALVAASLLGLAAVGLFVSTLTDTAVAAMAVTVGVTILSGILQSIPQLSAIQPWLFTDQWISFADVLRDPVYTPNIVHNLLIQALYVAVFGSAAWARFTSRDVLS</sequence>
<feature type="transmembrane region" description="Helical" evidence="1">
    <location>
        <begin position="227"/>
        <end position="247"/>
    </location>
</feature>
<dbReference type="PANTHER" id="PTHR37305:SF1">
    <property type="entry name" value="MEMBRANE PROTEIN"/>
    <property type="match status" value="1"/>
</dbReference>
<protein>
    <submittedName>
        <fullName evidence="2">ABC transporter permease</fullName>
    </submittedName>
</protein>
<evidence type="ECO:0000256" key="1">
    <source>
        <dbReference type="SAM" id="Phobius"/>
    </source>
</evidence>
<feature type="transmembrane region" description="Helical" evidence="1">
    <location>
        <begin position="148"/>
        <end position="169"/>
    </location>
</feature>
<keyword evidence="1" id="KW-1133">Transmembrane helix</keyword>
<proteinExistence type="predicted"/>
<comment type="caution">
    <text evidence="2">The sequence shown here is derived from an EMBL/GenBank/DDBJ whole genome shotgun (WGS) entry which is preliminary data.</text>
</comment>
<evidence type="ECO:0000313" key="2">
    <source>
        <dbReference type="EMBL" id="MBS2962229.1"/>
    </source>
</evidence>